<dbReference type="PANTHER" id="PTHR48013:SF9">
    <property type="entry name" value="DUAL SPECIFICITY MITOGEN-ACTIVATED PROTEIN KINASE KINASE 5"/>
    <property type="match status" value="1"/>
</dbReference>
<dbReference type="PROSITE" id="PS00108">
    <property type="entry name" value="PROTEIN_KINASE_ST"/>
    <property type="match status" value="1"/>
</dbReference>
<comment type="catalytic activity">
    <reaction evidence="8">
        <text>L-threonyl-[protein] + ATP = O-phospho-L-threonyl-[protein] + ADP + H(+)</text>
        <dbReference type="Rhea" id="RHEA:46608"/>
        <dbReference type="Rhea" id="RHEA-COMP:11060"/>
        <dbReference type="Rhea" id="RHEA-COMP:11605"/>
        <dbReference type="ChEBI" id="CHEBI:15378"/>
        <dbReference type="ChEBI" id="CHEBI:30013"/>
        <dbReference type="ChEBI" id="CHEBI:30616"/>
        <dbReference type="ChEBI" id="CHEBI:61977"/>
        <dbReference type="ChEBI" id="CHEBI:456216"/>
        <dbReference type="EC" id="2.7.12.2"/>
    </reaction>
</comment>
<dbReference type="PANTHER" id="PTHR48013">
    <property type="entry name" value="DUAL SPECIFICITY MITOGEN-ACTIVATED PROTEIN KINASE KINASE 5-RELATED"/>
    <property type="match status" value="1"/>
</dbReference>
<dbReference type="Pfam" id="PF00069">
    <property type="entry name" value="Pkinase"/>
    <property type="match status" value="1"/>
</dbReference>
<organism evidence="11 12">
    <name type="scientific">Kipferlia bialata</name>
    <dbReference type="NCBI Taxonomy" id="797122"/>
    <lineage>
        <taxon>Eukaryota</taxon>
        <taxon>Metamonada</taxon>
        <taxon>Carpediemonas-like organisms</taxon>
        <taxon>Kipferlia</taxon>
    </lineage>
</organism>
<dbReference type="InterPro" id="IPR008271">
    <property type="entry name" value="Ser/Thr_kinase_AS"/>
</dbReference>
<evidence type="ECO:0000256" key="8">
    <source>
        <dbReference type="ARBA" id="ARBA00049299"/>
    </source>
</evidence>
<feature type="non-terminal residue" evidence="11">
    <location>
        <position position="1"/>
    </location>
</feature>
<dbReference type="GO" id="GO:0005524">
    <property type="term" value="F:ATP binding"/>
    <property type="evidence" value="ECO:0007669"/>
    <property type="project" value="UniProtKB-KW"/>
</dbReference>
<keyword evidence="12" id="KW-1185">Reference proteome</keyword>
<dbReference type="AlphaFoldDB" id="A0A9K3D6U9"/>
<comment type="caution">
    <text evidence="11">The sequence shown here is derived from an EMBL/GenBank/DDBJ whole genome shotgun (WGS) entry which is preliminary data.</text>
</comment>
<evidence type="ECO:0000256" key="1">
    <source>
        <dbReference type="ARBA" id="ARBA00022679"/>
    </source>
</evidence>
<dbReference type="PROSITE" id="PS50011">
    <property type="entry name" value="PROTEIN_KINASE_DOM"/>
    <property type="match status" value="1"/>
</dbReference>
<feature type="domain" description="Protein kinase" evidence="10">
    <location>
        <begin position="1"/>
        <end position="276"/>
    </location>
</feature>
<evidence type="ECO:0000256" key="5">
    <source>
        <dbReference type="ARBA" id="ARBA00038035"/>
    </source>
</evidence>
<proteinExistence type="inferred from homology"/>
<dbReference type="SMART" id="SM00220">
    <property type="entry name" value="S_TKc"/>
    <property type="match status" value="1"/>
</dbReference>
<keyword evidence="4" id="KW-0067">ATP-binding</keyword>
<evidence type="ECO:0000313" key="11">
    <source>
        <dbReference type="EMBL" id="GIQ88384.1"/>
    </source>
</evidence>
<reference evidence="11 12" key="1">
    <citation type="journal article" date="2018" name="PLoS ONE">
        <title>The draft genome of Kipferlia bialata reveals reductive genome evolution in fornicate parasites.</title>
        <authorList>
            <person name="Tanifuji G."/>
            <person name="Takabayashi S."/>
            <person name="Kume K."/>
            <person name="Takagi M."/>
            <person name="Nakayama T."/>
            <person name="Kamikawa R."/>
            <person name="Inagaki Y."/>
            <person name="Hashimoto T."/>
        </authorList>
    </citation>
    <scope>NUCLEOTIDE SEQUENCE [LARGE SCALE GENOMIC DNA]</scope>
    <source>
        <strain evidence="11">NY0173</strain>
    </source>
</reference>
<accession>A0A9K3D6U9</accession>
<comment type="similarity">
    <text evidence="5">Belongs to the protein kinase superfamily. STE Ser/Thr protein kinase family. MAP kinase kinase subfamily.</text>
</comment>
<keyword evidence="3" id="KW-0418">Kinase</keyword>
<evidence type="ECO:0000256" key="7">
    <source>
        <dbReference type="ARBA" id="ARBA00049014"/>
    </source>
</evidence>
<dbReference type="EMBL" id="BDIP01004023">
    <property type="protein sequence ID" value="GIQ88384.1"/>
    <property type="molecule type" value="Genomic_DNA"/>
</dbReference>
<dbReference type="GO" id="GO:0004708">
    <property type="term" value="F:MAP kinase kinase activity"/>
    <property type="evidence" value="ECO:0007669"/>
    <property type="project" value="UniProtKB-EC"/>
</dbReference>
<evidence type="ECO:0000256" key="9">
    <source>
        <dbReference type="ARBA" id="ARBA00051693"/>
    </source>
</evidence>
<comment type="catalytic activity">
    <reaction evidence="9">
        <text>L-tyrosyl-[protein] + ATP = O-phospho-L-tyrosyl-[protein] + ADP + H(+)</text>
        <dbReference type="Rhea" id="RHEA:10596"/>
        <dbReference type="Rhea" id="RHEA-COMP:10136"/>
        <dbReference type="Rhea" id="RHEA-COMP:20101"/>
        <dbReference type="ChEBI" id="CHEBI:15378"/>
        <dbReference type="ChEBI" id="CHEBI:30616"/>
        <dbReference type="ChEBI" id="CHEBI:46858"/>
        <dbReference type="ChEBI" id="CHEBI:61978"/>
        <dbReference type="ChEBI" id="CHEBI:456216"/>
        <dbReference type="EC" id="2.7.12.2"/>
    </reaction>
</comment>
<evidence type="ECO:0000256" key="2">
    <source>
        <dbReference type="ARBA" id="ARBA00022741"/>
    </source>
</evidence>
<evidence type="ECO:0000256" key="4">
    <source>
        <dbReference type="ARBA" id="ARBA00022840"/>
    </source>
</evidence>
<dbReference type="Proteomes" id="UP000265618">
    <property type="component" value="Unassembled WGS sequence"/>
</dbReference>
<gene>
    <name evidence="11" type="ORF">KIPB_010625</name>
</gene>
<keyword evidence="2" id="KW-0547">Nucleotide-binding</keyword>
<evidence type="ECO:0000256" key="3">
    <source>
        <dbReference type="ARBA" id="ARBA00022777"/>
    </source>
</evidence>
<comment type="catalytic activity">
    <reaction evidence="7">
        <text>L-seryl-[protein] + ATP = O-phospho-L-seryl-[protein] + ADP + H(+)</text>
        <dbReference type="Rhea" id="RHEA:17989"/>
        <dbReference type="Rhea" id="RHEA-COMP:9863"/>
        <dbReference type="Rhea" id="RHEA-COMP:11604"/>
        <dbReference type="ChEBI" id="CHEBI:15378"/>
        <dbReference type="ChEBI" id="CHEBI:29999"/>
        <dbReference type="ChEBI" id="CHEBI:30616"/>
        <dbReference type="ChEBI" id="CHEBI:83421"/>
        <dbReference type="ChEBI" id="CHEBI:456216"/>
        <dbReference type="EC" id="2.7.12.2"/>
    </reaction>
</comment>
<protein>
    <recommendedName>
        <fullName evidence="6">mitogen-activated protein kinase kinase</fullName>
        <ecNumber evidence="6">2.7.12.2</ecNumber>
    </recommendedName>
</protein>
<dbReference type="OrthoDB" id="4062651at2759"/>
<dbReference type="EC" id="2.7.12.2" evidence="6"/>
<keyword evidence="1" id="KW-0808">Transferase</keyword>
<dbReference type="InterPro" id="IPR000719">
    <property type="entry name" value="Prot_kinase_dom"/>
</dbReference>
<evidence type="ECO:0000256" key="6">
    <source>
        <dbReference type="ARBA" id="ARBA00038999"/>
    </source>
</evidence>
<dbReference type="SUPFAM" id="SSF56112">
    <property type="entry name" value="Protein kinase-like (PK-like)"/>
    <property type="match status" value="1"/>
</dbReference>
<name>A0A9K3D6U9_9EUKA</name>
<evidence type="ECO:0000313" key="12">
    <source>
        <dbReference type="Proteomes" id="UP000265618"/>
    </source>
</evidence>
<dbReference type="InterPro" id="IPR011009">
    <property type="entry name" value="Kinase-like_dom_sf"/>
</dbReference>
<dbReference type="Gene3D" id="1.10.510.10">
    <property type="entry name" value="Transferase(Phosphotransferase) domain 1"/>
    <property type="match status" value="1"/>
</dbReference>
<sequence>GEHPVSHVPVVLKLYDTSDETELQHVMREMSVYSRVTDRHIVRCYGFLLEGDMCYVITGKCDCDLQQLQEKVTLSNAAKRHILRSMLDGITVLGSHSIIHRDIKPQNILINHDANGGDVGDVVLTDFDISKNEQDFFNTLGRTTSGTMHYIDMESVATRVFDHLSDMYSFGVVAAKLFKPGFVAQGGSVFDCEELSSADVALVNICLGPKKDRLSAYQLSLKGMFAETSMASAPAASSTAAFSDLTAELWPEVQQRKDKAPKVTCSIQGLLQHFTPPATPSLEGVCALEGGEEGGILSVLSALSQPFTIGGEQTSLIEPLSSGEYPLGPSIDACSLLQEWRIEGRDDLVEEISAYYAAFGRYIALHLLENPFPHGVLGHLVLAGLHSNVNDILRDSDRISHLFAATFPRQRRTLLNIMKNPTPMNFSDIPGCVSDQVLSEHNVFEFAKEFEYGYVSLLLEGVSAMRRGFLSLDPRWKGAVGAMSFEQFLSASSGFAPFTTDQYLKAFDIQVWCM</sequence>
<evidence type="ECO:0000259" key="10">
    <source>
        <dbReference type="PROSITE" id="PS50011"/>
    </source>
</evidence>